<sequence>MKLDLLNYRNIKKCQSFVPIYKRPTNYIQLNYEGIDIIASYDDYDHRRKTIKFSRESRKLKLNHIYHIITVYLYFKNKGKEIRGVEVTLENKVHYFSERWILRKMPLLKKEIEQFKIPKERTPGNYCKFCKIKQQCHQEFIKKGDISVVPGISKSYLKLLREINVNPIKAVESNKIEQVPPQFRKPLYNLKSLLTNKPIIIEKFEIPKKYIVYDVETYRDLDFLHGILIKGKYKAFLNVENTDDNLERFLQFIDSTKEIIVHYDVYDIKRLQMITKNISHLYKYLYRIEDRSYDLYEKIQKNISLPVTSYSLKDISKYFGYKWQTDLNGYAIFIEYKNYLRGHKESLEKIIKYNEDDCRSTAMILEKLRELMK</sequence>
<evidence type="ECO:0000313" key="3">
    <source>
        <dbReference type="Proteomes" id="UP000184334"/>
    </source>
</evidence>
<feature type="domain" description="YprB ribonuclease H-like" evidence="1">
    <location>
        <begin position="213"/>
        <end position="368"/>
    </location>
</feature>
<dbReference type="Proteomes" id="UP000184334">
    <property type="component" value="Unassembled WGS sequence"/>
</dbReference>
<dbReference type="Pfam" id="PF13482">
    <property type="entry name" value="RNase_H_2"/>
    <property type="match status" value="1"/>
</dbReference>
<evidence type="ECO:0000259" key="1">
    <source>
        <dbReference type="Pfam" id="PF13482"/>
    </source>
</evidence>
<organism evidence="2 3">
    <name type="scientific">Marinitoga hydrogenitolerans (strain DSM 16785 / JCM 12826 / AT1271)</name>
    <dbReference type="NCBI Taxonomy" id="1122195"/>
    <lineage>
        <taxon>Bacteria</taxon>
        <taxon>Thermotogati</taxon>
        <taxon>Thermotogota</taxon>
        <taxon>Thermotogae</taxon>
        <taxon>Petrotogales</taxon>
        <taxon>Petrotogaceae</taxon>
        <taxon>Marinitoga</taxon>
    </lineage>
</organism>
<dbReference type="InterPro" id="IPR012337">
    <property type="entry name" value="RNaseH-like_sf"/>
</dbReference>
<keyword evidence="3" id="KW-1185">Reference proteome</keyword>
<name>A0A1M4YXW6_MARH1</name>
<dbReference type="InterPro" id="IPR038720">
    <property type="entry name" value="YprB_RNase_H-like_dom"/>
</dbReference>
<dbReference type="SUPFAM" id="SSF53098">
    <property type="entry name" value="Ribonuclease H-like"/>
    <property type="match status" value="1"/>
</dbReference>
<dbReference type="EMBL" id="FQUI01000035">
    <property type="protein sequence ID" value="SHF10643.1"/>
    <property type="molecule type" value="Genomic_DNA"/>
</dbReference>
<dbReference type="RefSeq" id="WP_072865553.1">
    <property type="nucleotide sequence ID" value="NZ_FQUI01000035.1"/>
</dbReference>
<evidence type="ECO:0000313" key="2">
    <source>
        <dbReference type="EMBL" id="SHF10643.1"/>
    </source>
</evidence>
<dbReference type="NCBIfam" id="TIGR03491">
    <property type="entry name" value="TM0106 family RecB-like putative nuclease"/>
    <property type="match status" value="1"/>
</dbReference>
<comment type="caution">
    <text evidence="2">The sequence shown here is derived from an EMBL/GenBank/DDBJ whole genome shotgun (WGS) entry which is preliminary data.</text>
</comment>
<dbReference type="OrthoDB" id="9757917at2"/>
<proteinExistence type="predicted"/>
<accession>A0A1M4YXW6</accession>
<dbReference type="InterPro" id="IPR019993">
    <property type="entry name" value="RecB_nuclease_TM0106_put"/>
</dbReference>
<dbReference type="STRING" id="1122195.SAMN02745164_01797"/>
<protein>
    <recommendedName>
        <fullName evidence="1">YprB ribonuclease H-like domain-containing protein</fullName>
    </recommendedName>
</protein>
<gene>
    <name evidence="2" type="ORF">SAMN02745164_01797</name>
</gene>
<dbReference type="AlphaFoldDB" id="A0A1M4YXW6"/>
<reference evidence="2" key="1">
    <citation type="submission" date="2016-11" db="EMBL/GenBank/DDBJ databases">
        <authorList>
            <person name="Varghese N."/>
            <person name="Submissions S."/>
        </authorList>
    </citation>
    <scope>NUCLEOTIDE SEQUENCE [LARGE SCALE GENOMIC DNA]</scope>
    <source>
        <strain evidence="2">DSM 16785</strain>
    </source>
</reference>